<dbReference type="AlphaFoldDB" id="A0A2H0VAS5"/>
<feature type="domain" description="Glycosyltransferase subfamily 4-like N-terminal" evidence="3">
    <location>
        <begin position="47"/>
        <end position="203"/>
    </location>
</feature>
<dbReference type="Pfam" id="PF00534">
    <property type="entry name" value="Glycos_transf_1"/>
    <property type="match status" value="1"/>
</dbReference>
<proteinExistence type="predicted"/>
<dbReference type="CDD" id="cd03809">
    <property type="entry name" value="GT4_MtfB-like"/>
    <property type="match status" value="1"/>
</dbReference>
<feature type="domain" description="Glycosyl transferase family 1" evidence="2">
    <location>
        <begin position="226"/>
        <end position="381"/>
    </location>
</feature>
<dbReference type="Proteomes" id="UP000230922">
    <property type="component" value="Unassembled WGS sequence"/>
</dbReference>
<sequence length="405" mass="46307">MAIALAPLSVASYGARYKRQTFFCRSIILLLKMKIGIDIRMMGKQHGGIGRYVFELASRIPKLDFQNKYIFFYNQSRVLPEDLIKLKNLPNVALIAANYRHYSLKEQTLFLRLLNQQHLDLVHFPNFNAPIFYDKPFVVTIHDMVHHKISGAKKSRFLHFLAYKKIIASAAKKAQKIITVSESSKTDIQKFLGIGREKIKVILEGSSLTGSVNDKTAREIQNKYLLTRPYFLFVGVWERKKNLINLALGFNQFLEKYKFDMDLVICGKPDAHYPEIKLKLMQIKHKDRLVIIEKPEDEDLAALYQGAFAFTSASLHEGFGLPGVEAMNFGLPLIVSNTPVFNEIYDNAAIYFNSQNPNDIADKMNLLINDSLFYNKMGEASLARSTGFSWDNAAKETLELYNQVQ</sequence>
<name>A0A2H0VAS5_9BACT</name>
<evidence type="ECO:0000313" key="5">
    <source>
        <dbReference type="Proteomes" id="UP000230922"/>
    </source>
</evidence>
<dbReference type="PANTHER" id="PTHR46401">
    <property type="entry name" value="GLYCOSYLTRANSFERASE WBBK-RELATED"/>
    <property type="match status" value="1"/>
</dbReference>
<keyword evidence="1" id="KW-0808">Transferase</keyword>
<dbReference type="InterPro" id="IPR001296">
    <property type="entry name" value="Glyco_trans_1"/>
</dbReference>
<comment type="caution">
    <text evidence="4">The sequence shown here is derived from an EMBL/GenBank/DDBJ whole genome shotgun (WGS) entry which is preliminary data.</text>
</comment>
<protein>
    <recommendedName>
        <fullName evidence="6">Glycosyltransferase family 1 protein</fullName>
    </recommendedName>
</protein>
<reference evidence="5" key="1">
    <citation type="submission" date="2017-09" db="EMBL/GenBank/DDBJ databases">
        <title>Depth-based differentiation of microbial function through sediment-hosted aquifers and enrichment of novel symbionts in the deep terrestrial subsurface.</title>
        <authorList>
            <person name="Probst A.J."/>
            <person name="Ladd B."/>
            <person name="Jarett J.K."/>
            <person name="Geller-Mcgrath D.E."/>
            <person name="Sieber C.M.K."/>
            <person name="Emerson J.B."/>
            <person name="Anantharaman K."/>
            <person name="Thomas B.C."/>
            <person name="Malmstrom R."/>
            <person name="Stieglmeier M."/>
            <person name="Klingl A."/>
            <person name="Woyke T."/>
            <person name="Ryan C.M."/>
            <person name="Banfield J.F."/>
        </authorList>
    </citation>
    <scope>NUCLEOTIDE SEQUENCE [LARGE SCALE GENOMIC DNA]</scope>
</reference>
<dbReference type="PANTHER" id="PTHR46401:SF2">
    <property type="entry name" value="GLYCOSYLTRANSFERASE WBBK-RELATED"/>
    <property type="match status" value="1"/>
</dbReference>
<organism evidence="4 5">
    <name type="scientific">Candidatus Doudnabacteria bacterium CG10_big_fil_rev_8_21_14_0_10_42_18</name>
    <dbReference type="NCBI Taxonomy" id="1974552"/>
    <lineage>
        <taxon>Bacteria</taxon>
        <taxon>Candidatus Doudnaibacteriota</taxon>
    </lineage>
</organism>
<gene>
    <name evidence="4" type="ORF">COT92_02250</name>
</gene>
<evidence type="ECO:0008006" key="6">
    <source>
        <dbReference type="Google" id="ProtNLM"/>
    </source>
</evidence>
<evidence type="ECO:0000313" key="4">
    <source>
        <dbReference type="EMBL" id="PIR96217.1"/>
    </source>
</evidence>
<dbReference type="Pfam" id="PF13439">
    <property type="entry name" value="Glyco_transf_4"/>
    <property type="match status" value="1"/>
</dbReference>
<accession>A0A2H0VAS5</accession>
<dbReference type="SUPFAM" id="SSF53756">
    <property type="entry name" value="UDP-Glycosyltransferase/glycogen phosphorylase"/>
    <property type="match status" value="1"/>
</dbReference>
<dbReference type="InterPro" id="IPR028098">
    <property type="entry name" value="Glyco_trans_4-like_N"/>
</dbReference>
<dbReference type="GO" id="GO:0016757">
    <property type="term" value="F:glycosyltransferase activity"/>
    <property type="evidence" value="ECO:0007669"/>
    <property type="project" value="InterPro"/>
</dbReference>
<dbReference type="EMBL" id="PFAK01000040">
    <property type="protein sequence ID" value="PIR96217.1"/>
    <property type="molecule type" value="Genomic_DNA"/>
</dbReference>
<evidence type="ECO:0000259" key="3">
    <source>
        <dbReference type="Pfam" id="PF13439"/>
    </source>
</evidence>
<dbReference type="GO" id="GO:0009103">
    <property type="term" value="P:lipopolysaccharide biosynthetic process"/>
    <property type="evidence" value="ECO:0007669"/>
    <property type="project" value="TreeGrafter"/>
</dbReference>
<evidence type="ECO:0000256" key="1">
    <source>
        <dbReference type="ARBA" id="ARBA00022679"/>
    </source>
</evidence>
<dbReference type="Gene3D" id="3.40.50.2000">
    <property type="entry name" value="Glycogen Phosphorylase B"/>
    <property type="match status" value="2"/>
</dbReference>
<evidence type="ECO:0000259" key="2">
    <source>
        <dbReference type="Pfam" id="PF00534"/>
    </source>
</evidence>